<dbReference type="Proteomes" id="UP001597237">
    <property type="component" value="Unassembled WGS sequence"/>
</dbReference>
<evidence type="ECO:0000256" key="2">
    <source>
        <dbReference type="SAM" id="SignalP"/>
    </source>
</evidence>
<reference evidence="4" key="1">
    <citation type="journal article" date="2019" name="Int. J. Syst. Evol. Microbiol.">
        <title>The Global Catalogue of Microorganisms (GCM) 10K type strain sequencing project: providing services to taxonomists for standard genome sequencing and annotation.</title>
        <authorList>
            <consortium name="The Broad Institute Genomics Platform"/>
            <consortium name="The Broad Institute Genome Sequencing Center for Infectious Disease"/>
            <person name="Wu L."/>
            <person name="Ma J."/>
        </authorList>
    </citation>
    <scope>NUCLEOTIDE SEQUENCE [LARGE SCALE GENOMIC DNA]</scope>
    <source>
        <strain evidence="4">DFY28</strain>
    </source>
</reference>
<proteinExistence type="predicted"/>
<gene>
    <name evidence="3" type="ORF">ACFSC0_06910</name>
</gene>
<feature type="region of interest" description="Disordered" evidence="1">
    <location>
        <begin position="161"/>
        <end position="184"/>
    </location>
</feature>
<keyword evidence="2" id="KW-0732">Signal</keyword>
<dbReference type="RefSeq" id="WP_377284266.1">
    <property type="nucleotide sequence ID" value="NZ_JBHRSI010000015.1"/>
</dbReference>
<accession>A0ABW4MZX4</accession>
<keyword evidence="4" id="KW-1185">Reference proteome</keyword>
<feature type="compositionally biased region" description="Basic and acidic residues" evidence="1">
    <location>
        <begin position="41"/>
        <end position="58"/>
    </location>
</feature>
<sequence length="184" mass="19539">MNRALVLAMALAIGLPLAEAAEAQAMGGGFAVRAGSASGARADHHRGGDRRRPTSVQRWERSLERARARGNTTGREPWNSYSAMPRSSFARSHFAESRLPRSRLYSGSCWSRDCGSDGWRAPSAPVARPGPAAPTASSAVAAASPAFARPVVRRLDARPIARGAAEGASPPRAYAHRVWRGPTD</sequence>
<name>A0ABW4MZX4_9CAUL</name>
<evidence type="ECO:0000256" key="1">
    <source>
        <dbReference type="SAM" id="MobiDB-lite"/>
    </source>
</evidence>
<feature type="region of interest" description="Disordered" evidence="1">
    <location>
        <begin position="37"/>
        <end position="58"/>
    </location>
</feature>
<dbReference type="EMBL" id="JBHUEY010000001">
    <property type="protein sequence ID" value="MFD1783118.1"/>
    <property type="molecule type" value="Genomic_DNA"/>
</dbReference>
<comment type="caution">
    <text evidence="3">The sequence shown here is derived from an EMBL/GenBank/DDBJ whole genome shotgun (WGS) entry which is preliminary data.</text>
</comment>
<protein>
    <submittedName>
        <fullName evidence="3">Uncharacterized protein</fullName>
    </submittedName>
</protein>
<feature type="compositionally biased region" description="Low complexity" evidence="1">
    <location>
        <begin position="127"/>
        <end position="145"/>
    </location>
</feature>
<evidence type="ECO:0000313" key="4">
    <source>
        <dbReference type="Proteomes" id="UP001597237"/>
    </source>
</evidence>
<feature type="compositionally biased region" description="Basic residues" evidence="1">
    <location>
        <begin position="174"/>
        <end position="184"/>
    </location>
</feature>
<feature type="signal peptide" evidence="2">
    <location>
        <begin position="1"/>
        <end position="20"/>
    </location>
</feature>
<feature type="chain" id="PRO_5047344551" evidence="2">
    <location>
        <begin position="21"/>
        <end position="184"/>
    </location>
</feature>
<organism evidence="3 4">
    <name type="scientific">Phenylobacterium terrae</name>
    <dbReference type="NCBI Taxonomy" id="2665495"/>
    <lineage>
        <taxon>Bacteria</taxon>
        <taxon>Pseudomonadati</taxon>
        <taxon>Pseudomonadota</taxon>
        <taxon>Alphaproteobacteria</taxon>
        <taxon>Caulobacterales</taxon>
        <taxon>Caulobacteraceae</taxon>
        <taxon>Phenylobacterium</taxon>
    </lineage>
</organism>
<feature type="region of interest" description="Disordered" evidence="1">
    <location>
        <begin position="122"/>
        <end position="145"/>
    </location>
</feature>
<evidence type="ECO:0000313" key="3">
    <source>
        <dbReference type="EMBL" id="MFD1783118.1"/>
    </source>
</evidence>